<proteinExistence type="predicted"/>
<feature type="compositionally biased region" description="Polar residues" evidence="1">
    <location>
        <begin position="547"/>
        <end position="565"/>
    </location>
</feature>
<reference evidence="3" key="1">
    <citation type="journal article" date="2019" name="Int. J. Syst. Evol. Microbiol.">
        <title>The Global Catalogue of Microorganisms (GCM) 10K type strain sequencing project: providing services to taxonomists for standard genome sequencing and annotation.</title>
        <authorList>
            <consortium name="The Broad Institute Genomics Platform"/>
            <consortium name="The Broad Institute Genome Sequencing Center for Infectious Disease"/>
            <person name="Wu L."/>
            <person name="Ma J."/>
        </authorList>
    </citation>
    <scope>NUCLEOTIDE SEQUENCE [LARGE SCALE GENOMIC DNA]</scope>
    <source>
        <strain evidence="3">KCTC 42424</strain>
    </source>
</reference>
<accession>A0ABV7VQM3</accession>
<feature type="non-terminal residue" evidence="2">
    <location>
        <position position="1"/>
    </location>
</feature>
<dbReference type="EMBL" id="JBHRYB010000004">
    <property type="protein sequence ID" value="MFC3679397.1"/>
    <property type="molecule type" value="Genomic_DNA"/>
</dbReference>
<evidence type="ECO:0000313" key="3">
    <source>
        <dbReference type="Proteomes" id="UP001595722"/>
    </source>
</evidence>
<feature type="region of interest" description="Disordered" evidence="1">
    <location>
        <begin position="541"/>
        <end position="572"/>
    </location>
</feature>
<comment type="caution">
    <text evidence="2">The sequence shown here is derived from an EMBL/GenBank/DDBJ whole genome shotgun (WGS) entry which is preliminary data.</text>
</comment>
<dbReference type="Proteomes" id="UP001595722">
    <property type="component" value="Unassembled WGS sequence"/>
</dbReference>
<sequence length="677" mass="70674">ENGDGIYVNIDNTDMTNSTDTVSTLVHEQARHEMAQNGQAGGLSRDDQTTLATNRGDRAGEVWEAYSGLAGQSTQGSSNQQDWNNANRNSGNVQRGTQQIAAINNNDLKARQLNRNEASMLDKARDKINDSDSNDADKQLQLERLDALACAEVQCAAGVSENDPLYGKLSALQAEGESIKATEGVDILATLDDLGVSTVAQEETEITNNFLATTRTEVSDEQQFQYGAGDVINDGIDSAEKLVAKADGAAQAAGGVAGVVGGGLITGGGVAGCGPSLGISCAAVPAGVTLATFGGIEAKEGLEKIVGDHEYKNGQRVQDSFSSDTHQGDRNASVELAKTVGVAVVESAAAKVGLKQAGDVYDKVAGKTNLPSGSNGSVVSDVEVVDAPRTAANDAYGNESNVVELSNRNSNQNVDAVGVEQKATGTDGALGNSIVASHGSGSGSGVSGRGSVNTNVDAIKGKADKVDAGDASRIGQTTEEFAKKNDLSPAVDIPTVKSAPTRRSVRAELDKLPDGQGANFDVRQHADGSFSAVRKDVGATPPIKVTENGNLASPIKTKSSATDKLTPQEKGRILQERRRDEEIAKGNKVTEEVTLELSDGKRTRVDLFVEEPSGNVKCVECKNGPTAKLTDNQKQAERELPSTGATTRGGNADGTSFGRDAKLDNLEFEIDRRDIEE</sequence>
<protein>
    <submittedName>
        <fullName evidence="2">Uncharacterized protein</fullName>
    </submittedName>
</protein>
<evidence type="ECO:0000313" key="2">
    <source>
        <dbReference type="EMBL" id="MFC3679397.1"/>
    </source>
</evidence>
<feature type="region of interest" description="Disordered" evidence="1">
    <location>
        <begin position="625"/>
        <end position="663"/>
    </location>
</feature>
<keyword evidence="3" id="KW-1185">Reference proteome</keyword>
<organism evidence="2 3">
    <name type="scientific">Bacterioplanoides pacificum</name>
    <dbReference type="NCBI Taxonomy" id="1171596"/>
    <lineage>
        <taxon>Bacteria</taxon>
        <taxon>Pseudomonadati</taxon>
        <taxon>Pseudomonadota</taxon>
        <taxon>Gammaproteobacteria</taxon>
        <taxon>Oceanospirillales</taxon>
        <taxon>Oceanospirillaceae</taxon>
        <taxon>Bacterioplanoides</taxon>
    </lineage>
</organism>
<name>A0ABV7VQM3_9GAMM</name>
<dbReference type="RefSeq" id="WP_376865086.1">
    <property type="nucleotide sequence ID" value="NZ_JBHRYB010000004.1"/>
</dbReference>
<evidence type="ECO:0000256" key="1">
    <source>
        <dbReference type="SAM" id="MobiDB-lite"/>
    </source>
</evidence>
<gene>
    <name evidence="2" type="ORF">ACFOMG_04635</name>
</gene>
<feature type="region of interest" description="Disordered" evidence="1">
    <location>
        <begin position="71"/>
        <end position="94"/>
    </location>
</feature>